<evidence type="ECO:0000313" key="2">
    <source>
        <dbReference type="Proteomes" id="UP000008555"/>
    </source>
</evidence>
<dbReference type="HOGENOM" id="CLU_3396041_0_0_6"/>
<dbReference type="Proteomes" id="UP000008555">
    <property type="component" value="Chromosome"/>
</dbReference>
<protein>
    <submittedName>
        <fullName evidence="1">Uncharacterized protein</fullName>
    </submittedName>
</protein>
<dbReference type="RefSeq" id="WP_011996536.1">
    <property type="nucleotide sequence ID" value="NC_009727.1"/>
</dbReference>
<dbReference type="EMBL" id="CP000733">
    <property type="protein sequence ID" value="ACI23090.1"/>
    <property type="molecule type" value="Genomic_DNA"/>
</dbReference>
<organism evidence="1 2">
    <name type="scientific">Coxiella burnetii (strain Dugway 5J108-111)</name>
    <dbReference type="NCBI Taxonomy" id="434922"/>
    <lineage>
        <taxon>Bacteria</taxon>
        <taxon>Pseudomonadati</taxon>
        <taxon>Pseudomonadota</taxon>
        <taxon>Gammaproteobacteria</taxon>
        <taxon>Legionellales</taxon>
        <taxon>Coxiellaceae</taxon>
        <taxon>Coxiella</taxon>
    </lineage>
</organism>
<proteinExistence type="predicted"/>
<reference evidence="1 2" key="1">
    <citation type="journal article" date="2009" name="Infect. Immun.">
        <title>Comparative genomics reveal extensive transposon-mediated genomic plasticity and diversity among potential effector proteins within the genus Coxiella.</title>
        <authorList>
            <person name="Beare P.A."/>
            <person name="Unsworth N."/>
            <person name="Andoh M."/>
            <person name="Voth D.E."/>
            <person name="Omsland A."/>
            <person name="Gilk S.D."/>
            <person name="Williams K.P."/>
            <person name="Sobral B.W."/>
            <person name="Kupko J.J.III."/>
            <person name="Porcella S.F."/>
            <person name="Samuel J.E."/>
            <person name="Heinzen R.A."/>
        </authorList>
    </citation>
    <scope>NUCLEOTIDE SEQUENCE [LARGE SCALE GENOMIC DNA]</scope>
    <source>
        <strain evidence="1 2">Dugway 5J108-111</strain>
    </source>
</reference>
<evidence type="ECO:0000313" key="1">
    <source>
        <dbReference type="EMBL" id="ACI23090.1"/>
    </source>
</evidence>
<gene>
    <name evidence="1" type="ORF">CBUD_0348a</name>
</gene>
<accession>B5XHR0</accession>
<name>B5XHR0_COXBN</name>
<dbReference type="AlphaFoldDB" id="B5XHR0"/>
<sequence length="31" mass="3216">MQASKLNSLEGYAASSSSREAACRIDAVSVL</sequence>
<dbReference type="KEGG" id="cbd:CBUD_0348a"/>